<dbReference type="RefSeq" id="WP_058500513.1">
    <property type="nucleotide sequence ID" value="NZ_CAAAJA010000015.1"/>
</dbReference>
<dbReference type="PATRIC" id="fig|454.4.peg.137"/>
<feature type="domain" description="Putative auto-transporter adhesin head GIN" evidence="2">
    <location>
        <begin position="54"/>
        <end position="190"/>
    </location>
</feature>
<feature type="chain" id="PRO_5006915742" description="Putative auto-transporter adhesin head GIN domain-containing protein" evidence="1">
    <location>
        <begin position="23"/>
        <end position="327"/>
    </location>
</feature>
<gene>
    <name evidence="3" type="ORF">Lisr_0129</name>
</gene>
<comment type="caution">
    <text evidence="3">The sequence shown here is derived from an EMBL/GenBank/DDBJ whole genome shotgun (WGS) entry which is preliminary data.</text>
</comment>
<dbReference type="EMBL" id="LNYH01000004">
    <property type="protein sequence ID" value="KTD34585.1"/>
    <property type="molecule type" value="Genomic_DNA"/>
</dbReference>
<dbReference type="AlphaFoldDB" id="A0A0W0WQJ1"/>
<proteinExistence type="predicted"/>
<keyword evidence="1" id="KW-0732">Signal</keyword>
<dbReference type="Pfam" id="PF10988">
    <property type="entry name" value="DUF2807"/>
    <property type="match status" value="1"/>
</dbReference>
<evidence type="ECO:0000256" key="1">
    <source>
        <dbReference type="SAM" id="SignalP"/>
    </source>
</evidence>
<dbReference type="OrthoDB" id="5641583at2"/>
<reference evidence="3 4" key="1">
    <citation type="submission" date="2015-11" db="EMBL/GenBank/DDBJ databases">
        <title>Genomic analysis of 38 Legionella species identifies large and diverse effector repertoires.</title>
        <authorList>
            <person name="Burstein D."/>
            <person name="Amaro F."/>
            <person name="Zusman T."/>
            <person name="Lifshitz Z."/>
            <person name="Cohen O."/>
            <person name="Gilbert J.A."/>
            <person name="Pupko T."/>
            <person name="Shuman H.A."/>
            <person name="Segal G."/>
        </authorList>
    </citation>
    <scope>NUCLEOTIDE SEQUENCE [LARGE SCALE GENOMIC DNA]</scope>
    <source>
        <strain evidence="3 4">Bercovier 4</strain>
    </source>
</reference>
<dbReference type="PROSITE" id="PS51257">
    <property type="entry name" value="PROKAR_LIPOPROTEIN"/>
    <property type="match status" value="1"/>
</dbReference>
<keyword evidence="4" id="KW-1185">Reference proteome</keyword>
<evidence type="ECO:0000313" key="4">
    <source>
        <dbReference type="Proteomes" id="UP000054761"/>
    </source>
</evidence>
<dbReference type="STRING" id="454.Lisr_0129"/>
<dbReference type="InterPro" id="IPR021255">
    <property type="entry name" value="DUF2807"/>
</dbReference>
<evidence type="ECO:0000259" key="2">
    <source>
        <dbReference type="Pfam" id="PF10988"/>
    </source>
</evidence>
<dbReference type="Proteomes" id="UP000054761">
    <property type="component" value="Unassembled WGS sequence"/>
</dbReference>
<accession>A0A0W0WQJ1</accession>
<name>A0A0W0WQJ1_9GAMM</name>
<organism evidence="3 4">
    <name type="scientific">Legionella israelensis</name>
    <dbReference type="NCBI Taxonomy" id="454"/>
    <lineage>
        <taxon>Bacteria</taxon>
        <taxon>Pseudomonadati</taxon>
        <taxon>Pseudomonadota</taxon>
        <taxon>Gammaproteobacteria</taxon>
        <taxon>Legionellales</taxon>
        <taxon>Legionellaceae</taxon>
        <taxon>Legionella</taxon>
    </lineage>
</organism>
<evidence type="ECO:0000313" key="3">
    <source>
        <dbReference type="EMBL" id="KTD34585.1"/>
    </source>
</evidence>
<protein>
    <recommendedName>
        <fullName evidence="2">Putative auto-transporter adhesin head GIN domain-containing protein</fullName>
    </recommendedName>
</protein>
<dbReference type="Gene3D" id="2.160.20.120">
    <property type="match status" value="1"/>
</dbReference>
<sequence length="327" mass="36386">MLTRTISLISIFILLCSCAHRPAIFSPRIKKAVSKSVLTSKPVRAKQVKKVSGFNSVDVEGVIDVSLHSGYSKPQVILYGDPRDLKQVQVFVTNQRLYVKVGKGYPDCGRITAVIHGHRLYAFKYKGVGVVKGTKLNSSSLALDIDNDGSTILKGHLALTSLNISGKGSTQIHGISNRGLRINMKGKPRVQLTGQTSLTSLNLTGSGWLSLYWVNSPFLRVCAYGSAKAQLAGIVDELHVELWDSAKFKGRYLRANRTFVKTHQRSIAEISTLKKQHSLASDASDIYYYNIPTMQTNFMAFNGAVLDMREWPQHDLEEYDRYNKHIP</sequence>
<feature type="signal peptide" evidence="1">
    <location>
        <begin position="1"/>
        <end position="22"/>
    </location>
</feature>